<keyword evidence="2" id="KW-1185">Reference proteome</keyword>
<comment type="caution">
    <text evidence="1">The sequence shown here is derived from an EMBL/GenBank/DDBJ whole genome shotgun (WGS) entry which is preliminary data.</text>
</comment>
<evidence type="ECO:0000313" key="1">
    <source>
        <dbReference type="EMBL" id="OWZ07217.1"/>
    </source>
</evidence>
<dbReference type="STRING" id="4795.A0A225VQZ4"/>
<organism evidence="1 2">
    <name type="scientific">Phytophthora megakarya</name>
    <dbReference type="NCBI Taxonomy" id="4795"/>
    <lineage>
        <taxon>Eukaryota</taxon>
        <taxon>Sar</taxon>
        <taxon>Stramenopiles</taxon>
        <taxon>Oomycota</taxon>
        <taxon>Peronosporomycetes</taxon>
        <taxon>Peronosporales</taxon>
        <taxon>Peronosporaceae</taxon>
        <taxon>Phytophthora</taxon>
    </lineage>
</organism>
<evidence type="ECO:0000313" key="2">
    <source>
        <dbReference type="Proteomes" id="UP000198211"/>
    </source>
</evidence>
<proteinExistence type="predicted"/>
<dbReference type="EMBL" id="NBNE01003624">
    <property type="protein sequence ID" value="OWZ07217.1"/>
    <property type="molecule type" value="Genomic_DNA"/>
</dbReference>
<gene>
    <name evidence="1" type="ORF">PHMEG_00020417</name>
</gene>
<dbReference type="Proteomes" id="UP000198211">
    <property type="component" value="Unassembled WGS sequence"/>
</dbReference>
<reference evidence="2" key="1">
    <citation type="submission" date="2017-03" db="EMBL/GenBank/DDBJ databases">
        <title>Phytopthora megakarya and P. palmivora, two closely related causual agents of cacao black pod achieved similar genome size and gene model numbers by different mechanisms.</title>
        <authorList>
            <person name="Ali S."/>
            <person name="Shao J."/>
            <person name="Larry D.J."/>
            <person name="Kronmiller B."/>
            <person name="Shen D."/>
            <person name="Strem M.D."/>
            <person name="Melnick R.L."/>
            <person name="Guiltinan M.J."/>
            <person name="Tyler B.M."/>
            <person name="Meinhardt L.W."/>
            <person name="Bailey B.A."/>
        </authorList>
    </citation>
    <scope>NUCLEOTIDE SEQUENCE [LARGE SCALE GENOMIC DNA]</scope>
    <source>
        <strain evidence="2">zdho120</strain>
    </source>
</reference>
<protein>
    <submittedName>
        <fullName evidence="1">Uncharacterized protein</fullName>
    </submittedName>
</protein>
<name>A0A225VQZ4_9STRA</name>
<dbReference type="AlphaFoldDB" id="A0A225VQZ4"/>
<sequence>MTSAIDERNFRANVQSNDAPGCTLNDLCVIVEHLITWSNVATGLKSVHDAALLAMMWDTFGRTIDTCFAWKHQLTLSASGELFFLHISQVKTSFKVFRYTSQRDIGNSACCMHLVYFSYRMMSHLNICSRWMRGIRFLIFQEVNLTLKKAVIYWESLQSKVGTDCQPIPKRERKRPNIPSYVTEVIRERVKALEPEMPTHCEGAAAYANAFPKLAILWISTRGAWLLESLTKAFAYIGTTSRTDQSVAKCWQVNQLRTYMYELRPLMSCSIDSQLGSLGSSWRCETTYISTFLDPLILA</sequence>
<accession>A0A225VQZ4</accession>